<dbReference type="Pfam" id="PF00059">
    <property type="entry name" value="Lectin_C"/>
    <property type="match status" value="1"/>
</dbReference>
<name>A0A7K9V848_ANSSE</name>
<dbReference type="PROSITE" id="PS50041">
    <property type="entry name" value="C_TYPE_LECTIN_2"/>
    <property type="match status" value="1"/>
</dbReference>
<dbReference type="OrthoDB" id="538816at2759"/>
<dbReference type="SMART" id="SM00034">
    <property type="entry name" value="CLECT"/>
    <property type="match status" value="1"/>
</dbReference>
<evidence type="ECO:0000313" key="5">
    <source>
        <dbReference type="Proteomes" id="UP000567872"/>
    </source>
</evidence>
<keyword evidence="1" id="KW-0472">Membrane</keyword>
<evidence type="ECO:0000259" key="3">
    <source>
        <dbReference type="PROSITE" id="PS50041"/>
    </source>
</evidence>
<dbReference type="AlphaFoldDB" id="A0A7K9V848"/>
<dbReference type="InterPro" id="IPR051527">
    <property type="entry name" value="KLR_subfamily_B"/>
</dbReference>
<dbReference type="GO" id="GO:0042269">
    <property type="term" value="P:regulation of natural killer cell mediated cytotoxicity"/>
    <property type="evidence" value="ECO:0007669"/>
    <property type="project" value="TreeGrafter"/>
</dbReference>
<dbReference type="GO" id="GO:0005886">
    <property type="term" value="C:plasma membrane"/>
    <property type="evidence" value="ECO:0007669"/>
    <property type="project" value="TreeGrafter"/>
</dbReference>
<comment type="caution">
    <text evidence="4">The sequence shown here is derived from an EMBL/GenBank/DDBJ whole genome shotgun (WGS) entry which is preliminary data.</text>
</comment>
<proteinExistence type="predicted"/>
<organism evidence="4 5">
    <name type="scientific">Anseranas semipalmata</name>
    <name type="common">Magpie goose</name>
    <name type="synonym">Anas semipalmata</name>
    <dbReference type="NCBI Taxonomy" id="8851"/>
    <lineage>
        <taxon>Eukaryota</taxon>
        <taxon>Metazoa</taxon>
        <taxon>Chordata</taxon>
        <taxon>Craniata</taxon>
        <taxon>Vertebrata</taxon>
        <taxon>Euteleostomi</taxon>
        <taxon>Archelosauria</taxon>
        <taxon>Archosauria</taxon>
        <taxon>Dinosauria</taxon>
        <taxon>Saurischia</taxon>
        <taxon>Theropoda</taxon>
        <taxon>Coelurosauria</taxon>
        <taxon>Aves</taxon>
        <taxon>Neognathae</taxon>
        <taxon>Galloanserae</taxon>
        <taxon>Anseriformes</taxon>
        <taxon>Anseranatidae</taxon>
        <taxon>Anseranas</taxon>
    </lineage>
</organism>
<dbReference type="Gene3D" id="3.10.100.10">
    <property type="entry name" value="Mannose-Binding Protein A, subunit A"/>
    <property type="match status" value="1"/>
</dbReference>
<accession>A0A7K9V848</accession>
<dbReference type="SUPFAM" id="SSF56436">
    <property type="entry name" value="C-type lectin-like"/>
    <property type="match status" value="1"/>
</dbReference>
<evidence type="ECO:0000313" key="4">
    <source>
        <dbReference type="EMBL" id="NXI68303.1"/>
    </source>
</evidence>
<feature type="non-terminal residue" evidence="4">
    <location>
        <position position="99"/>
    </location>
</feature>
<dbReference type="InterPro" id="IPR016186">
    <property type="entry name" value="C-type_lectin-like/link_sf"/>
</dbReference>
<dbReference type="InterPro" id="IPR016187">
    <property type="entry name" value="CTDL_fold"/>
</dbReference>
<dbReference type="PANTHER" id="PTHR46784:SF1">
    <property type="entry name" value="KILLER CELL LECTIN-LIKE RECEPTOR SUBFAMILY B MEMBER 1"/>
    <property type="match status" value="1"/>
</dbReference>
<evidence type="ECO:0000256" key="1">
    <source>
        <dbReference type="ARBA" id="ARBA00022989"/>
    </source>
</evidence>
<dbReference type="EMBL" id="VXAA01003902">
    <property type="protein sequence ID" value="NXI68303.1"/>
    <property type="molecule type" value="Genomic_DNA"/>
</dbReference>
<dbReference type="InterPro" id="IPR001304">
    <property type="entry name" value="C-type_lectin-like"/>
</dbReference>
<keyword evidence="5" id="KW-1185">Reference proteome</keyword>
<keyword evidence="2" id="KW-1015">Disulfide bond</keyword>
<reference evidence="4 5" key="1">
    <citation type="submission" date="2019-09" db="EMBL/GenBank/DDBJ databases">
        <title>Bird 10,000 Genomes (B10K) Project - Family phase.</title>
        <authorList>
            <person name="Zhang G."/>
        </authorList>
    </citation>
    <scope>NUCLEOTIDE SEQUENCE [LARGE SCALE GENOMIC DNA]</scope>
    <source>
        <strain evidence="4">B10K-DU-001-57</strain>
        <tissue evidence="4">Muscle</tissue>
    </source>
</reference>
<feature type="non-terminal residue" evidence="4">
    <location>
        <position position="1"/>
    </location>
</feature>
<dbReference type="GO" id="GO:0009986">
    <property type="term" value="C:cell surface"/>
    <property type="evidence" value="ECO:0007669"/>
    <property type="project" value="TreeGrafter"/>
</dbReference>
<feature type="domain" description="C-type lectin" evidence="3">
    <location>
        <begin position="1"/>
        <end position="93"/>
    </location>
</feature>
<sequence length="99" mass="10881">RENCTNLSAQLLMPEDQGELDFLNQIVQKPTRYFWIGLSLPSVGTGWTWLDGSPLDQSWFKLSTSNTSGGCGAVRGDRIISENCGSASAWICQKDAIQL</sequence>
<gene>
    <name evidence="4" type="primary">Klrb1b_1</name>
    <name evidence="4" type="ORF">ANSSEM_R15680</name>
</gene>
<dbReference type="Proteomes" id="UP000567872">
    <property type="component" value="Unassembled WGS sequence"/>
</dbReference>
<keyword evidence="1" id="KW-1133">Transmembrane helix</keyword>
<keyword evidence="1" id="KW-0812">Transmembrane</keyword>
<dbReference type="GO" id="GO:0038023">
    <property type="term" value="F:signaling receptor activity"/>
    <property type="evidence" value="ECO:0007669"/>
    <property type="project" value="TreeGrafter"/>
</dbReference>
<evidence type="ECO:0000256" key="2">
    <source>
        <dbReference type="ARBA" id="ARBA00023157"/>
    </source>
</evidence>
<dbReference type="PANTHER" id="PTHR46784">
    <property type="entry name" value="KILLER CELL LECTIN-LIKE RECEPTOR SUBFAMILY B MEMBER 1"/>
    <property type="match status" value="1"/>
</dbReference>
<protein>
    <submittedName>
        <fullName evidence="4">KRBBB protein</fullName>
    </submittedName>
</protein>